<comment type="caution">
    <text evidence="3">The sequence shown here is derived from an EMBL/GenBank/DDBJ whole genome shotgun (WGS) entry which is preliminary data.</text>
</comment>
<sequence>MSEVRVAGGLDKGFARLAAMRRLFAGRNPRELPDYGRRAAAAWVARNAAPVPAGIRVEQINATFRGHRILPPGESRGRLLYIHGGGLVYYDSSTFLPFLADLALVSRMEILALDYPKAPEHSANDILASVTSSAEVALRELGWAGSHGAMMIAGDSVGALLAMILAHGPLRGRFDAMHLIYPVADAGRTYPEQFASGHFLDKDTMNWFGGFIEPLFVPLGGSPCKLAPASLRNLPPCTIHLAECDILHDEGRALVSCCESADILQSVLLHKGLPHDFCLYFGAVPAARRAVDVIARHLGRHDPG</sequence>
<dbReference type="RefSeq" id="WP_165603921.1">
    <property type="nucleotide sequence ID" value="NZ_FMBM01000001.1"/>
</dbReference>
<dbReference type="Pfam" id="PF07859">
    <property type="entry name" value="Abhydrolase_3"/>
    <property type="match status" value="1"/>
</dbReference>
<dbReference type="PANTHER" id="PTHR48081:SF8">
    <property type="entry name" value="ALPHA_BETA HYDROLASE FOLD-3 DOMAIN-CONTAINING PROTEIN-RELATED"/>
    <property type="match status" value="1"/>
</dbReference>
<evidence type="ECO:0000259" key="2">
    <source>
        <dbReference type="Pfam" id="PF07859"/>
    </source>
</evidence>
<accession>A0ABY0K745</accession>
<evidence type="ECO:0000313" key="3">
    <source>
        <dbReference type="EMBL" id="SCC77975.1"/>
    </source>
</evidence>
<dbReference type="InterPro" id="IPR050300">
    <property type="entry name" value="GDXG_lipolytic_enzyme"/>
</dbReference>
<feature type="domain" description="Alpha/beta hydrolase fold-3" evidence="2">
    <location>
        <begin position="79"/>
        <end position="278"/>
    </location>
</feature>
<keyword evidence="1" id="KW-0378">Hydrolase</keyword>
<reference evidence="3 4" key="1">
    <citation type="submission" date="2016-08" db="EMBL/GenBank/DDBJ databases">
        <authorList>
            <person name="Varghese N."/>
            <person name="Submissions Spin"/>
        </authorList>
    </citation>
    <scope>NUCLEOTIDE SEQUENCE [LARGE SCALE GENOMIC DNA]</scope>
    <source>
        <strain evidence="3 4">HL-109</strain>
    </source>
</reference>
<evidence type="ECO:0000256" key="1">
    <source>
        <dbReference type="ARBA" id="ARBA00022801"/>
    </source>
</evidence>
<name>A0ABY0K745_9HYPH</name>
<dbReference type="InterPro" id="IPR013094">
    <property type="entry name" value="AB_hydrolase_3"/>
</dbReference>
<protein>
    <submittedName>
        <fullName evidence="3">Acetyl esterase/lipase</fullName>
    </submittedName>
</protein>
<dbReference type="PANTHER" id="PTHR48081">
    <property type="entry name" value="AB HYDROLASE SUPERFAMILY PROTEIN C4A8.06C"/>
    <property type="match status" value="1"/>
</dbReference>
<dbReference type="SUPFAM" id="SSF53474">
    <property type="entry name" value="alpha/beta-Hydrolases"/>
    <property type="match status" value="1"/>
</dbReference>
<dbReference type="Proteomes" id="UP000182800">
    <property type="component" value="Unassembled WGS sequence"/>
</dbReference>
<gene>
    <name evidence="3" type="ORF">GA0071312_0007</name>
</gene>
<keyword evidence="4" id="KW-1185">Reference proteome</keyword>
<dbReference type="InterPro" id="IPR029058">
    <property type="entry name" value="AB_hydrolase_fold"/>
</dbReference>
<dbReference type="Gene3D" id="3.40.50.1820">
    <property type="entry name" value="alpha/beta hydrolase"/>
    <property type="match status" value="1"/>
</dbReference>
<proteinExistence type="predicted"/>
<dbReference type="EMBL" id="FMBM01000001">
    <property type="protein sequence ID" value="SCC77975.1"/>
    <property type="molecule type" value="Genomic_DNA"/>
</dbReference>
<evidence type="ECO:0000313" key="4">
    <source>
        <dbReference type="Proteomes" id="UP000182800"/>
    </source>
</evidence>
<organism evidence="3 4">
    <name type="scientific">Saliniramus fredricksonii</name>
    <dbReference type="NCBI Taxonomy" id="1653334"/>
    <lineage>
        <taxon>Bacteria</taxon>
        <taxon>Pseudomonadati</taxon>
        <taxon>Pseudomonadota</taxon>
        <taxon>Alphaproteobacteria</taxon>
        <taxon>Hyphomicrobiales</taxon>
        <taxon>Salinarimonadaceae</taxon>
        <taxon>Saliniramus</taxon>
    </lineage>
</organism>